<feature type="transmembrane region" description="Helical" evidence="8">
    <location>
        <begin position="200"/>
        <end position="221"/>
    </location>
</feature>
<dbReference type="Proteomes" id="UP000071065">
    <property type="component" value="Chromosome"/>
</dbReference>
<dbReference type="InterPro" id="IPR052017">
    <property type="entry name" value="TSUP"/>
</dbReference>
<evidence type="ECO:0000313" key="9">
    <source>
        <dbReference type="EMBL" id="AMO57761.1"/>
    </source>
</evidence>
<dbReference type="PATRIC" id="fig|570277.3.peg.4110"/>
<dbReference type="AlphaFoldDB" id="A0A142BG85"/>
<evidence type="ECO:0000256" key="3">
    <source>
        <dbReference type="ARBA" id="ARBA00022448"/>
    </source>
</evidence>
<dbReference type="PANTHER" id="PTHR30269:SF0">
    <property type="entry name" value="MEMBRANE TRANSPORTER PROTEIN YFCA-RELATED"/>
    <property type="match status" value="1"/>
</dbReference>
<feature type="transmembrane region" description="Helical" evidence="8">
    <location>
        <begin position="143"/>
        <end position="162"/>
    </location>
</feature>
<dbReference type="PANTHER" id="PTHR30269">
    <property type="entry name" value="TRANSMEMBRANE PROTEIN YFCA"/>
    <property type="match status" value="1"/>
</dbReference>
<evidence type="ECO:0000313" key="10">
    <source>
        <dbReference type="Proteomes" id="UP000071065"/>
    </source>
</evidence>
<comment type="subcellular location">
    <subcellularLocation>
        <location evidence="1 8">Cell membrane</location>
        <topology evidence="1 8">Multi-pass membrane protein</topology>
    </subcellularLocation>
</comment>
<gene>
    <name evidence="9" type="ORF">EZMO1_3812</name>
</gene>
<evidence type="ECO:0000256" key="5">
    <source>
        <dbReference type="ARBA" id="ARBA00022692"/>
    </source>
</evidence>
<evidence type="ECO:0000256" key="1">
    <source>
        <dbReference type="ARBA" id="ARBA00004651"/>
    </source>
</evidence>
<keyword evidence="3" id="KW-0813">Transport</keyword>
<reference evidence="9 10" key="1">
    <citation type="journal article" date="2016" name="Front. Microbiol.">
        <title>Genomic Insight into the Host-Endosymbiont Relationship of Endozoicomonas montiporae CL-33(T) with its Coral Host.</title>
        <authorList>
            <person name="Ding J.-Y."/>
            <person name="Shiu J.-H."/>
            <person name="Chen W.-M."/>
            <person name="Chiang Y.-R."/>
            <person name="Tang S.-L."/>
        </authorList>
    </citation>
    <scope>NUCLEOTIDE SEQUENCE [LARGE SCALE GENOMIC DNA]</scope>
    <source>
        <strain evidence="9 10">CL-33</strain>
    </source>
</reference>
<name>A0A142BG85_9GAMM</name>
<keyword evidence="5 8" id="KW-0812">Transmembrane</keyword>
<accession>A0A142BG85</accession>
<dbReference type="KEGG" id="emp:EZMO1_3812"/>
<dbReference type="InterPro" id="IPR002781">
    <property type="entry name" value="TM_pro_TauE-like"/>
</dbReference>
<keyword evidence="7 8" id="KW-0472">Membrane</keyword>
<evidence type="ECO:0000256" key="6">
    <source>
        <dbReference type="ARBA" id="ARBA00022989"/>
    </source>
</evidence>
<sequence>MLDCTKRLALEFVLSLDWALLLFMVGLMAGFVDSIAGGGGLITVPALLAVGLNPAQALATNKLQSSGGAFSASYYFVRKGMVKLSDLKLAIVLTFVGSALGTTLVQMIDASVLEHIIPFLMIGIAGYFLFSPSVGDTDCKQRFTMNLFALTAGFGIGFYDGFFGPGTGSFFAIAFVSLMGFSLTKATAHTKVLNCTSNIASLLFFIMGGAVVWKVGLVMITGQLIGARLGSKVVMSRGQQIIRPMIVIISLIMTGKLLWNNYGYLLFS</sequence>
<dbReference type="STRING" id="570277.EZMO1_3812"/>
<evidence type="ECO:0000256" key="2">
    <source>
        <dbReference type="ARBA" id="ARBA00009142"/>
    </source>
</evidence>
<feature type="transmembrane region" description="Helical" evidence="8">
    <location>
        <begin position="12"/>
        <end position="29"/>
    </location>
</feature>
<dbReference type="GO" id="GO:0005886">
    <property type="term" value="C:plasma membrane"/>
    <property type="evidence" value="ECO:0007669"/>
    <property type="project" value="UniProtKB-SubCell"/>
</dbReference>
<feature type="transmembrane region" description="Helical" evidence="8">
    <location>
        <begin position="35"/>
        <end position="55"/>
    </location>
</feature>
<evidence type="ECO:0000256" key="8">
    <source>
        <dbReference type="RuleBase" id="RU363041"/>
    </source>
</evidence>
<dbReference type="EMBL" id="CP013251">
    <property type="protein sequence ID" value="AMO57761.1"/>
    <property type="molecule type" value="Genomic_DNA"/>
</dbReference>
<keyword evidence="4 8" id="KW-1003">Cell membrane</keyword>
<protein>
    <recommendedName>
        <fullName evidence="8">Probable membrane transporter protein</fullName>
    </recommendedName>
</protein>
<organism evidence="9 10">
    <name type="scientific">Endozoicomonas montiporae CL-33</name>
    <dbReference type="NCBI Taxonomy" id="570277"/>
    <lineage>
        <taxon>Bacteria</taxon>
        <taxon>Pseudomonadati</taxon>
        <taxon>Pseudomonadota</taxon>
        <taxon>Gammaproteobacteria</taxon>
        <taxon>Oceanospirillales</taxon>
        <taxon>Endozoicomonadaceae</taxon>
        <taxon>Endozoicomonas</taxon>
    </lineage>
</organism>
<evidence type="ECO:0000256" key="4">
    <source>
        <dbReference type="ARBA" id="ARBA00022475"/>
    </source>
</evidence>
<feature type="transmembrane region" description="Helical" evidence="8">
    <location>
        <begin position="87"/>
        <end position="106"/>
    </location>
</feature>
<dbReference type="Pfam" id="PF01925">
    <property type="entry name" value="TauE"/>
    <property type="match status" value="1"/>
</dbReference>
<comment type="similarity">
    <text evidence="2 8">Belongs to the 4-toluene sulfonate uptake permease (TSUP) (TC 2.A.102) family.</text>
</comment>
<evidence type="ECO:0000256" key="7">
    <source>
        <dbReference type="ARBA" id="ARBA00023136"/>
    </source>
</evidence>
<feature type="transmembrane region" description="Helical" evidence="8">
    <location>
        <begin position="168"/>
        <end position="188"/>
    </location>
</feature>
<proteinExistence type="inferred from homology"/>
<dbReference type="OrthoDB" id="554695at2"/>
<keyword evidence="6 8" id="KW-1133">Transmembrane helix</keyword>
<feature type="transmembrane region" description="Helical" evidence="8">
    <location>
        <begin position="112"/>
        <end position="131"/>
    </location>
</feature>
<feature type="transmembrane region" description="Helical" evidence="8">
    <location>
        <begin position="241"/>
        <end position="259"/>
    </location>
</feature>